<dbReference type="Proteomes" id="UP000604083">
    <property type="component" value="Unassembled WGS sequence"/>
</dbReference>
<evidence type="ECO:0008006" key="4">
    <source>
        <dbReference type="Google" id="ProtNLM"/>
    </source>
</evidence>
<dbReference type="EMBL" id="JAENIO010000005">
    <property type="protein sequence ID" value="MBK1833093.1"/>
    <property type="molecule type" value="Genomic_DNA"/>
</dbReference>
<keyword evidence="1" id="KW-1133">Transmembrane helix</keyword>
<organism evidence="2 3">
    <name type="scientific">Roseibacillus ishigakijimensis</name>
    <dbReference type="NCBI Taxonomy" id="454146"/>
    <lineage>
        <taxon>Bacteria</taxon>
        <taxon>Pseudomonadati</taxon>
        <taxon>Verrucomicrobiota</taxon>
        <taxon>Verrucomicrobiia</taxon>
        <taxon>Verrucomicrobiales</taxon>
        <taxon>Verrucomicrobiaceae</taxon>
        <taxon>Roseibacillus</taxon>
    </lineage>
</organism>
<gene>
    <name evidence="2" type="ORF">JIN78_03385</name>
</gene>
<proteinExistence type="predicted"/>
<evidence type="ECO:0000313" key="2">
    <source>
        <dbReference type="EMBL" id="MBK1833093.1"/>
    </source>
</evidence>
<feature type="transmembrane region" description="Helical" evidence="1">
    <location>
        <begin position="26"/>
        <end position="45"/>
    </location>
</feature>
<feature type="transmembrane region" description="Helical" evidence="1">
    <location>
        <begin position="106"/>
        <end position="127"/>
    </location>
</feature>
<feature type="transmembrane region" description="Helical" evidence="1">
    <location>
        <begin position="204"/>
        <end position="222"/>
    </location>
</feature>
<protein>
    <recommendedName>
        <fullName evidence="4">ABC-2 family transporter protein</fullName>
    </recommendedName>
</protein>
<evidence type="ECO:0000256" key="1">
    <source>
        <dbReference type="SAM" id="Phobius"/>
    </source>
</evidence>
<comment type="caution">
    <text evidence="2">The sequence shown here is derived from an EMBL/GenBank/DDBJ whole genome shotgun (WGS) entry which is preliminary data.</text>
</comment>
<keyword evidence="1" id="KW-0812">Transmembrane</keyword>
<dbReference type="RefSeq" id="WP_200390523.1">
    <property type="nucleotide sequence ID" value="NZ_JAENIO010000005.1"/>
</dbReference>
<sequence>MGLACAVHRITTIAFGTFTQLVRMKVFYFLAIFVVLAIALNFFRLPHHMGPEAVAAEELRLWKSGTIGLMKLFAIIFSLAATALLIPRDLEDRILYTILCKPVPRLDYVIGKLLGVLMLTFVALAAMDLLMSAVLHHRTGIVEAERVAFLQSHGYSEADIAIEVAEVRQHGPTLSLQFGILSIFLEAAVIAAVALLISTFSSSTLFTIISTILVYFIGFFMGQAREYWLETTNLGDSFLGKAAVQLLSLIFPDLSIFGLADAAIAGLAIPPLVALKVTGLAVAYLVTYTLVSWFVFADKEF</sequence>
<reference evidence="2" key="1">
    <citation type="submission" date="2021-01" db="EMBL/GenBank/DDBJ databases">
        <title>Modified the classification status of verrucomicrobia.</title>
        <authorList>
            <person name="Feng X."/>
        </authorList>
    </citation>
    <scope>NUCLEOTIDE SEQUENCE</scope>
    <source>
        <strain evidence="2">KCTC 12986</strain>
    </source>
</reference>
<accession>A0A934RLL6</accession>
<feature type="transmembrane region" description="Helical" evidence="1">
    <location>
        <begin position="242"/>
        <end position="260"/>
    </location>
</feature>
<keyword evidence="1" id="KW-0472">Membrane</keyword>
<feature type="transmembrane region" description="Helical" evidence="1">
    <location>
        <begin position="65"/>
        <end position="86"/>
    </location>
</feature>
<evidence type="ECO:0000313" key="3">
    <source>
        <dbReference type="Proteomes" id="UP000604083"/>
    </source>
</evidence>
<dbReference type="PANTHER" id="PTHR43471:SF10">
    <property type="entry name" value="SLL1107 PROTEIN"/>
    <property type="match status" value="1"/>
</dbReference>
<dbReference type="AlphaFoldDB" id="A0A934RLL6"/>
<feature type="transmembrane region" description="Helical" evidence="1">
    <location>
        <begin position="272"/>
        <end position="296"/>
    </location>
</feature>
<dbReference type="PANTHER" id="PTHR43471">
    <property type="entry name" value="ABC TRANSPORTER PERMEASE"/>
    <property type="match status" value="1"/>
</dbReference>
<feature type="transmembrane region" description="Helical" evidence="1">
    <location>
        <begin position="176"/>
        <end position="197"/>
    </location>
</feature>
<name>A0A934RLL6_9BACT</name>
<keyword evidence="3" id="KW-1185">Reference proteome</keyword>